<dbReference type="InterPro" id="IPR007061">
    <property type="entry name" value="MST-like"/>
</dbReference>
<dbReference type="InterPro" id="IPR034660">
    <property type="entry name" value="DinB/YfiT-like"/>
</dbReference>
<gene>
    <name evidence="1" type="ORF">ERS075579_01044</name>
</gene>
<dbReference type="Proteomes" id="UP000045782">
    <property type="component" value="Unassembled WGS sequence"/>
</dbReference>
<dbReference type="AlphaFoldDB" id="A0A0U0ZHW5"/>
<dbReference type="RefSeq" id="WP_016892464.1">
    <property type="nucleotide sequence ID" value="NZ_CSWP01000002.1"/>
</dbReference>
<dbReference type="EMBL" id="CSWP01000002">
    <property type="protein sequence ID" value="CPV39409.1"/>
    <property type="molecule type" value="Genomic_DNA"/>
</dbReference>
<protein>
    <submittedName>
        <fullName evidence="1">Protein of uncharacterized function (DUF664)</fullName>
    </submittedName>
</protein>
<sequence>MTDTDIVAAASARELLRDSFTRIIEHVGEVTDGLPDPALTYRPTPDANSIAWLIWHSARCQDVQICAMTGAEPVWTARGWEPRFGLDLPVDSNGYGHTADDVAKVVATADQLSGYYRDVHEMTLGYVDTLTDSELARVVDRQWEPPVTASIRLVSIVDDCAQHLGQAAYLRGIIPTN</sequence>
<dbReference type="SUPFAM" id="SSF109854">
    <property type="entry name" value="DinB/YfiT-like putative metalloenzymes"/>
    <property type="match status" value="1"/>
</dbReference>
<evidence type="ECO:0000313" key="2">
    <source>
        <dbReference type="Proteomes" id="UP000045782"/>
    </source>
</evidence>
<accession>A0A0U0ZHW5</accession>
<dbReference type="Gene3D" id="1.20.120.450">
    <property type="entry name" value="dinb family like domain"/>
    <property type="match status" value="1"/>
</dbReference>
<dbReference type="NCBIfam" id="NF047843">
    <property type="entry name" value="MST_Rv0443"/>
    <property type="match status" value="1"/>
</dbReference>
<name>A0A0U0ZHW5_9MYCO</name>
<reference evidence="1 2" key="1">
    <citation type="submission" date="2015-03" db="EMBL/GenBank/DDBJ databases">
        <authorList>
            <person name="Murphy D."/>
        </authorList>
    </citation>
    <scope>NUCLEOTIDE SEQUENCE [LARGE SCALE GENOMIC DNA]</scope>
    <source>
        <strain evidence="1 2">PAP088</strain>
    </source>
</reference>
<dbReference type="Pfam" id="PF04978">
    <property type="entry name" value="MST"/>
    <property type="match status" value="1"/>
</dbReference>
<organism evidence="1 2">
    <name type="scientific">Mycobacteroides abscessus</name>
    <dbReference type="NCBI Taxonomy" id="36809"/>
    <lineage>
        <taxon>Bacteria</taxon>
        <taxon>Bacillati</taxon>
        <taxon>Actinomycetota</taxon>
        <taxon>Actinomycetes</taxon>
        <taxon>Mycobacteriales</taxon>
        <taxon>Mycobacteriaceae</taxon>
        <taxon>Mycobacteroides</taxon>
    </lineage>
</organism>
<proteinExistence type="predicted"/>
<evidence type="ECO:0000313" key="1">
    <source>
        <dbReference type="EMBL" id="CPV39409.1"/>
    </source>
</evidence>